<organism evidence="11 12">
    <name type="scientific">Candidatus Desulfatibia vada</name>
    <dbReference type="NCBI Taxonomy" id="2841696"/>
    <lineage>
        <taxon>Bacteria</taxon>
        <taxon>Pseudomonadati</taxon>
        <taxon>Thermodesulfobacteriota</taxon>
        <taxon>Desulfobacteria</taxon>
        <taxon>Desulfobacterales</taxon>
        <taxon>Desulfobacterales incertae sedis</taxon>
        <taxon>Candidatus Desulfatibia</taxon>
    </lineage>
</organism>
<dbReference type="GO" id="GO:0042941">
    <property type="term" value="P:D-alanine transmembrane transport"/>
    <property type="evidence" value="ECO:0007669"/>
    <property type="project" value="TreeGrafter"/>
</dbReference>
<feature type="transmembrane region" description="Helical" evidence="10">
    <location>
        <begin position="202"/>
        <end position="222"/>
    </location>
</feature>
<dbReference type="InterPro" id="IPR001851">
    <property type="entry name" value="ABC_transp_permease"/>
</dbReference>
<dbReference type="EMBL" id="JACNIG010000095">
    <property type="protein sequence ID" value="MBC8430940.1"/>
    <property type="molecule type" value="Genomic_DNA"/>
</dbReference>
<keyword evidence="4" id="KW-0997">Cell inner membrane</keyword>
<keyword evidence="3" id="KW-1003">Cell membrane</keyword>
<evidence type="ECO:0000256" key="1">
    <source>
        <dbReference type="ARBA" id="ARBA00004651"/>
    </source>
</evidence>
<dbReference type="GO" id="GO:0005304">
    <property type="term" value="F:L-valine transmembrane transporter activity"/>
    <property type="evidence" value="ECO:0007669"/>
    <property type="project" value="TreeGrafter"/>
</dbReference>
<keyword evidence="8 10" id="KW-0472">Membrane</keyword>
<dbReference type="Pfam" id="PF02653">
    <property type="entry name" value="BPD_transp_2"/>
    <property type="match status" value="1"/>
</dbReference>
<evidence type="ECO:0000256" key="3">
    <source>
        <dbReference type="ARBA" id="ARBA00022475"/>
    </source>
</evidence>
<proteinExistence type="inferred from homology"/>
<feature type="transmembrane region" description="Helical" evidence="10">
    <location>
        <begin position="45"/>
        <end position="64"/>
    </location>
</feature>
<dbReference type="PANTHER" id="PTHR11795">
    <property type="entry name" value="BRANCHED-CHAIN AMINO ACID TRANSPORT SYSTEM PERMEASE PROTEIN LIVH"/>
    <property type="match status" value="1"/>
</dbReference>
<evidence type="ECO:0000256" key="2">
    <source>
        <dbReference type="ARBA" id="ARBA00022448"/>
    </source>
</evidence>
<accession>A0A8J6TPX9</accession>
<comment type="similarity">
    <text evidence="9">Belongs to the binding-protein-dependent transport system permease family. LivHM subfamily.</text>
</comment>
<sequence>MDNASFIIQQLINAIFLGSIYALIALGYTMVYGIIELINFAHGELFTAGAFIGIIVLAALQQTGFVETHFVFTLILVFGLAMAYVAVLGVAIEHVAYKPLRKASRLAAILSALGMSIFLSNGMMLSQGVSDRAYPPILGMQGFSILDARITYGQVFIILLSLVLMFVLNMFVNWTKLGKAMRATAQNQTMARMLGIDIDKTIRLTFMIGPALGAAAGVMVGMHYGSVRFDMGFIYMIKAFAAAILGGIGSIPGAVLGGMIIGGVEVLWSAFLPSEWKDVTTFVVLILVLYLRPSGILGEHVSETRV</sequence>
<evidence type="ECO:0000256" key="10">
    <source>
        <dbReference type="SAM" id="Phobius"/>
    </source>
</evidence>
<dbReference type="GO" id="GO:0015192">
    <property type="term" value="F:L-phenylalanine transmembrane transporter activity"/>
    <property type="evidence" value="ECO:0007669"/>
    <property type="project" value="TreeGrafter"/>
</dbReference>
<comment type="caution">
    <text evidence="11">The sequence shown here is derived from an EMBL/GenBank/DDBJ whole genome shotgun (WGS) entry which is preliminary data.</text>
</comment>
<reference evidence="11 12" key="1">
    <citation type="submission" date="2020-08" db="EMBL/GenBank/DDBJ databases">
        <title>Bridging the membrane lipid divide: bacteria of the FCB group superphylum have the potential to synthesize archaeal ether lipids.</title>
        <authorList>
            <person name="Villanueva L."/>
            <person name="Von Meijenfeldt F.A.B."/>
            <person name="Westbye A.B."/>
            <person name="Yadav S."/>
            <person name="Hopmans E.C."/>
            <person name="Dutilh B.E."/>
            <person name="Sinninghe Damste J.S."/>
        </authorList>
    </citation>
    <scope>NUCLEOTIDE SEQUENCE [LARGE SCALE GENOMIC DNA]</scope>
    <source>
        <strain evidence="11">NIOZ-UU17</strain>
    </source>
</reference>
<evidence type="ECO:0000313" key="12">
    <source>
        <dbReference type="Proteomes" id="UP000605201"/>
    </source>
</evidence>
<protein>
    <submittedName>
        <fullName evidence="11">Branched-chain amino acid ABC transporter permease</fullName>
    </submittedName>
</protein>
<keyword evidence="5 10" id="KW-0812">Transmembrane</keyword>
<feature type="transmembrane region" description="Helical" evidence="10">
    <location>
        <begin position="12"/>
        <end position="33"/>
    </location>
</feature>
<dbReference type="GO" id="GO:0015188">
    <property type="term" value="F:L-isoleucine transmembrane transporter activity"/>
    <property type="evidence" value="ECO:0007669"/>
    <property type="project" value="TreeGrafter"/>
</dbReference>
<feature type="transmembrane region" description="Helical" evidence="10">
    <location>
        <begin position="70"/>
        <end position="92"/>
    </location>
</feature>
<dbReference type="GO" id="GO:0015808">
    <property type="term" value="P:L-alanine transport"/>
    <property type="evidence" value="ECO:0007669"/>
    <property type="project" value="TreeGrafter"/>
</dbReference>
<dbReference type="PANTHER" id="PTHR11795:SF371">
    <property type="entry name" value="HIGH-AFFINITY BRANCHED-CHAIN AMINO ACID TRANSPORT SYSTEM PERMEASE PROTEIN LIVH"/>
    <property type="match status" value="1"/>
</dbReference>
<comment type="subcellular location">
    <subcellularLocation>
        <location evidence="1">Cell membrane</location>
        <topology evidence="1">Multi-pass membrane protein</topology>
    </subcellularLocation>
</comment>
<evidence type="ECO:0000256" key="7">
    <source>
        <dbReference type="ARBA" id="ARBA00022989"/>
    </source>
</evidence>
<dbReference type="AlphaFoldDB" id="A0A8J6TPX9"/>
<feature type="transmembrane region" description="Helical" evidence="10">
    <location>
        <begin position="150"/>
        <end position="172"/>
    </location>
</feature>
<dbReference type="CDD" id="cd06582">
    <property type="entry name" value="TM_PBP1_LivH_like"/>
    <property type="match status" value="1"/>
</dbReference>
<feature type="transmembrane region" description="Helical" evidence="10">
    <location>
        <begin position="234"/>
        <end position="267"/>
    </location>
</feature>
<dbReference type="GO" id="GO:1903806">
    <property type="term" value="P:L-isoleucine import across plasma membrane"/>
    <property type="evidence" value="ECO:0007669"/>
    <property type="project" value="TreeGrafter"/>
</dbReference>
<dbReference type="Proteomes" id="UP000605201">
    <property type="component" value="Unassembled WGS sequence"/>
</dbReference>
<dbReference type="InterPro" id="IPR052157">
    <property type="entry name" value="BCAA_transport_permease"/>
</dbReference>
<evidence type="ECO:0000256" key="5">
    <source>
        <dbReference type="ARBA" id="ARBA00022692"/>
    </source>
</evidence>
<gene>
    <name evidence="11" type="ORF">H8D96_03375</name>
</gene>
<feature type="transmembrane region" description="Helical" evidence="10">
    <location>
        <begin position="104"/>
        <end position="130"/>
    </location>
</feature>
<evidence type="ECO:0000256" key="4">
    <source>
        <dbReference type="ARBA" id="ARBA00022519"/>
    </source>
</evidence>
<dbReference type="GO" id="GO:0005886">
    <property type="term" value="C:plasma membrane"/>
    <property type="evidence" value="ECO:0007669"/>
    <property type="project" value="UniProtKB-SubCell"/>
</dbReference>
<keyword evidence="6" id="KW-0029">Amino-acid transport</keyword>
<keyword evidence="7 10" id="KW-1133">Transmembrane helix</keyword>
<name>A0A8J6TPX9_9BACT</name>
<evidence type="ECO:0000256" key="6">
    <source>
        <dbReference type="ARBA" id="ARBA00022970"/>
    </source>
</evidence>
<evidence type="ECO:0000256" key="9">
    <source>
        <dbReference type="ARBA" id="ARBA00037998"/>
    </source>
</evidence>
<evidence type="ECO:0000313" key="11">
    <source>
        <dbReference type="EMBL" id="MBC8430940.1"/>
    </source>
</evidence>
<keyword evidence="2" id="KW-0813">Transport</keyword>
<evidence type="ECO:0000256" key="8">
    <source>
        <dbReference type="ARBA" id="ARBA00023136"/>
    </source>
</evidence>
<dbReference type="GO" id="GO:0015190">
    <property type="term" value="F:L-leucine transmembrane transporter activity"/>
    <property type="evidence" value="ECO:0007669"/>
    <property type="project" value="TreeGrafter"/>
</dbReference>